<dbReference type="PROSITE" id="PS51399">
    <property type="entry name" value="SEP"/>
    <property type="match status" value="1"/>
</dbReference>
<dbReference type="InterPro" id="IPR012989">
    <property type="entry name" value="SEP_domain"/>
</dbReference>
<evidence type="ECO:0000259" key="2">
    <source>
        <dbReference type="PROSITE" id="PS50033"/>
    </source>
</evidence>
<dbReference type="SUPFAM" id="SSF54236">
    <property type="entry name" value="Ubiquitin-like"/>
    <property type="match status" value="1"/>
</dbReference>
<dbReference type="RefSeq" id="XP_065650109.1">
    <property type="nucleotide sequence ID" value="XM_065794037.1"/>
</dbReference>
<dbReference type="InterPro" id="IPR001012">
    <property type="entry name" value="UBX_dom"/>
</dbReference>
<evidence type="ECO:0000259" key="3">
    <source>
        <dbReference type="PROSITE" id="PS51399"/>
    </source>
</evidence>
<dbReference type="Proteomes" id="UP001652625">
    <property type="component" value="Chromosome 03"/>
</dbReference>
<evidence type="ECO:0000256" key="1">
    <source>
        <dbReference type="SAM" id="Coils"/>
    </source>
</evidence>
<feature type="coiled-coil region" evidence="1">
    <location>
        <begin position="59"/>
        <end position="93"/>
    </location>
</feature>
<evidence type="ECO:0000313" key="5">
    <source>
        <dbReference type="RefSeq" id="XP_065650107.1"/>
    </source>
</evidence>
<dbReference type="CDD" id="cd17077">
    <property type="entry name" value="UBX_UBXN11"/>
    <property type="match status" value="1"/>
</dbReference>
<dbReference type="PANTHER" id="PTHR23333">
    <property type="entry name" value="UBX DOMAIN CONTAINING PROTEIN"/>
    <property type="match status" value="1"/>
</dbReference>
<dbReference type="InterPro" id="IPR029071">
    <property type="entry name" value="Ubiquitin-like_domsf"/>
</dbReference>
<organism evidence="4 5">
    <name type="scientific">Hydra vulgaris</name>
    <name type="common">Hydra</name>
    <name type="synonym">Hydra attenuata</name>
    <dbReference type="NCBI Taxonomy" id="6087"/>
    <lineage>
        <taxon>Eukaryota</taxon>
        <taxon>Metazoa</taxon>
        <taxon>Cnidaria</taxon>
        <taxon>Hydrozoa</taxon>
        <taxon>Hydroidolina</taxon>
        <taxon>Anthoathecata</taxon>
        <taxon>Aplanulata</taxon>
        <taxon>Hydridae</taxon>
        <taxon>Hydra</taxon>
    </lineage>
</organism>
<dbReference type="PANTHER" id="PTHR23333:SF4">
    <property type="entry name" value="UBX DOMAIN-CONTAINING PROTEIN 11"/>
    <property type="match status" value="1"/>
</dbReference>
<dbReference type="RefSeq" id="XP_065650107.1">
    <property type="nucleotide sequence ID" value="XM_065794035.1"/>
</dbReference>
<keyword evidence="4" id="KW-1185">Reference proteome</keyword>
<dbReference type="Gene3D" id="3.10.20.90">
    <property type="entry name" value="Phosphatidylinositol 3-kinase Catalytic Subunit, Chain A, domain 1"/>
    <property type="match status" value="1"/>
</dbReference>
<sequence>MMSSPLSTLRKGRRLSLKSGFGSTPFHSDVKVLDKELNNTCKNPKVLDHELMVLMTSRLTVLERKLMEAQQLNMEKDRQIKALEEKCFQYEKSEVATQSQQTGNELKTKCYKLQKQVHDMEAFLEDYGMIWCGDSENGDDNGNKDINQINRKSYQEKLMSKTNAFKMDFDLVVNNIAKLNWLAGEGEHYVKHTKDGAKLQIKEPVSLTLYNNGIVMFAGPFRPYSESTTQVCMKDIMDGYFPTELKTMYPNGVLFQVIDKRDTLYKNKNLEKIFPGVGLTLSPDKVKSENRKCIKVEYDHNNGNKESVEKFLLKLPLCKIEAGRVIDVRLGIKEMLKPASSNNVLVERDLCEEIKFRPSSSGKRSNSSVTTLRIKSETGDQTYLLRMRYDQTVGDVYRYLDLIRNHQGLYQLKSSFPNKTFTDFDITLKDCGLVPNATLHIQECRANNGVF</sequence>
<feature type="domain" description="SEP" evidence="3">
    <location>
        <begin position="202"/>
        <end position="266"/>
    </location>
</feature>
<dbReference type="PROSITE" id="PS50033">
    <property type="entry name" value="UBX"/>
    <property type="match status" value="1"/>
</dbReference>
<gene>
    <name evidence="5 6 7" type="primary">LOC100203339</name>
</gene>
<dbReference type="Gene3D" id="3.30.420.210">
    <property type="entry name" value="SEP domain"/>
    <property type="match status" value="1"/>
</dbReference>
<evidence type="ECO:0000313" key="6">
    <source>
        <dbReference type="RefSeq" id="XP_065650108.1"/>
    </source>
</evidence>
<evidence type="ECO:0000313" key="4">
    <source>
        <dbReference type="Proteomes" id="UP001652625"/>
    </source>
</evidence>
<protein>
    <submittedName>
        <fullName evidence="5 6">UBX domain-containing protein 11 isoform X2</fullName>
    </submittedName>
</protein>
<feature type="domain" description="UBX" evidence="2">
    <location>
        <begin position="365"/>
        <end position="441"/>
    </location>
</feature>
<dbReference type="Pfam" id="PF08059">
    <property type="entry name" value="SEP"/>
    <property type="match status" value="1"/>
</dbReference>
<proteinExistence type="predicted"/>
<accession>A0ABM4BM22</accession>
<name>A0ABM4BM22_HYDVU</name>
<keyword evidence="1" id="KW-0175">Coiled coil</keyword>
<evidence type="ECO:0000313" key="7">
    <source>
        <dbReference type="RefSeq" id="XP_065650109.1"/>
    </source>
</evidence>
<reference evidence="5 6" key="1">
    <citation type="submission" date="2025-05" db="UniProtKB">
        <authorList>
            <consortium name="RefSeq"/>
        </authorList>
    </citation>
    <scope>IDENTIFICATION</scope>
</reference>
<dbReference type="GeneID" id="100203339"/>
<dbReference type="RefSeq" id="XP_065650108.1">
    <property type="nucleotide sequence ID" value="XM_065794036.1"/>
</dbReference>
<dbReference type="SUPFAM" id="SSF102848">
    <property type="entry name" value="NSFL1 (p97 ATPase) cofactor p47, SEP domain"/>
    <property type="match status" value="1"/>
</dbReference>
<dbReference type="Pfam" id="PF00789">
    <property type="entry name" value="UBX"/>
    <property type="match status" value="1"/>
</dbReference>
<dbReference type="InterPro" id="IPR036241">
    <property type="entry name" value="NSFL1C_SEP_dom_sf"/>
</dbReference>